<dbReference type="AlphaFoldDB" id="A0A6A6QR71"/>
<dbReference type="OrthoDB" id="5320938at2759"/>
<organism evidence="3 4">
    <name type="scientific">Lophium mytilinum</name>
    <dbReference type="NCBI Taxonomy" id="390894"/>
    <lineage>
        <taxon>Eukaryota</taxon>
        <taxon>Fungi</taxon>
        <taxon>Dikarya</taxon>
        <taxon>Ascomycota</taxon>
        <taxon>Pezizomycotina</taxon>
        <taxon>Dothideomycetes</taxon>
        <taxon>Pleosporomycetidae</taxon>
        <taxon>Mytilinidiales</taxon>
        <taxon>Mytilinidiaceae</taxon>
        <taxon>Lophium</taxon>
    </lineage>
</organism>
<evidence type="ECO:0000313" key="4">
    <source>
        <dbReference type="Proteomes" id="UP000799750"/>
    </source>
</evidence>
<feature type="signal peptide" evidence="2">
    <location>
        <begin position="1"/>
        <end position="19"/>
    </location>
</feature>
<accession>A0A6A6QR71</accession>
<proteinExistence type="predicted"/>
<dbReference type="Pfam" id="PF25312">
    <property type="entry name" value="Allergen_Asp_f_4"/>
    <property type="match status" value="1"/>
</dbReference>
<dbReference type="InterPro" id="IPR038903">
    <property type="entry name" value="Allergen_Asp_f_4"/>
</dbReference>
<feature type="region of interest" description="Disordered" evidence="1">
    <location>
        <begin position="105"/>
        <end position="134"/>
    </location>
</feature>
<reference evidence="3" key="1">
    <citation type="journal article" date="2020" name="Stud. Mycol.">
        <title>101 Dothideomycetes genomes: a test case for predicting lifestyles and emergence of pathogens.</title>
        <authorList>
            <person name="Haridas S."/>
            <person name="Albert R."/>
            <person name="Binder M."/>
            <person name="Bloem J."/>
            <person name="Labutti K."/>
            <person name="Salamov A."/>
            <person name="Andreopoulos B."/>
            <person name="Baker S."/>
            <person name="Barry K."/>
            <person name="Bills G."/>
            <person name="Bluhm B."/>
            <person name="Cannon C."/>
            <person name="Castanera R."/>
            <person name="Culley D."/>
            <person name="Daum C."/>
            <person name="Ezra D."/>
            <person name="Gonzalez J."/>
            <person name="Henrissat B."/>
            <person name="Kuo A."/>
            <person name="Liang C."/>
            <person name="Lipzen A."/>
            <person name="Lutzoni F."/>
            <person name="Magnuson J."/>
            <person name="Mondo S."/>
            <person name="Nolan M."/>
            <person name="Ohm R."/>
            <person name="Pangilinan J."/>
            <person name="Park H.-J."/>
            <person name="Ramirez L."/>
            <person name="Alfaro M."/>
            <person name="Sun H."/>
            <person name="Tritt A."/>
            <person name="Yoshinaga Y."/>
            <person name="Zwiers L.-H."/>
            <person name="Turgeon B."/>
            <person name="Goodwin S."/>
            <person name="Spatafora J."/>
            <person name="Crous P."/>
            <person name="Grigoriev I."/>
        </authorList>
    </citation>
    <scope>NUCLEOTIDE SEQUENCE</scope>
    <source>
        <strain evidence="3">CBS 269.34</strain>
    </source>
</reference>
<keyword evidence="4" id="KW-1185">Reference proteome</keyword>
<dbReference type="EMBL" id="MU004190">
    <property type="protein sequence ID" value="KAF2494662.1"/>
    <property type="molecule type" value="Genomic_DNA"/>
</dbReference>
<evidence type="ECO:0000256" key="2">
    <source>
        <dbReference type="SAM" id="SignalP"/>
    </source>
</evidence>
<dbReference type="Proteomes" id="UP000799750">
    <property type="component" value="Unassembled WGS sequence"/>
</dbReference>
<sequence>MRSNTAFVLATLAIGQAAAGHLKHKSFHARRSNLAQDKVEIDVGKREAVNYDVSDVDWTKALEHVDWSKVNYGGASSTPSPSVAAPSSSAVAISSVVSVAKVKAEATPTPTPTSAPAYTPSATPSSSSPAAAASSKASTPSLTGAILEAADKAKLLALGFIGEGLNEGAASVGSDGPYVADVSNTSGEDLIFVCWAGATSWVNAHVPALTVSIASGSSKSISFTDSFSGACSAVYEDTELVNGQVSNTWLEATFGAWGTYDVSREVNMSGHSISAVGPTCTSDMNTCVFKCNSGNSCMSAGSYSLHNCGSGAVGTASDGGASGGCQGLGSAATIKVTLS</sequence>
<gene>
    <name evidence="3" type="ORF">BU16DRAFT_539928</name>
</gene>
<feature type="chain" id="PRO_5025517108" description="Effector 5" evidence="2">
    <location>
        <begin position="20"/>
        <end position="339"/>
    </location>
</feature>
<evidence type="ECO:0000256" key="1">
    <source>
        <dbReference type="SAM" id="MobiDB-lite"/>
    </source>
</evidence>
<evidence type="ECO:0008006" key="5">
    <source>
        <dbReference type="Google" id="ProtNLM"/>
    </source>
</evidence>
<evidence type="ECO:0000313" key="3">
    <source>
        <dbReference type="EMBL" id="KAF2494662.1"/>
    </source>
</evidence>
<dbReference type="GO" id="GO:0005576">
    <property type="term" value="C:extracellular region"/>
    <property type="evidence" value="ECO:0007669"/>
    <property type="project" value="InterPro"/>
</dbReference>
<dbReference type="GO" id="GO:0019863">
    <property type="term" value="F:IgE binding"/>
    <property type="evidence" value="ECO:0007669"/>
    <property type="project" value="InterPro"/>
</dbReference>
<keyword evidence="2" id="KW-0732">Signal</keyword>
<protein>
    <recommendedName>
        <fullName evidence="5">Effector 5</fullName>
    </recommendedName>
</protein>
<name>A0A6A6QR71_9PEZI</name>